<evidence type="ECO:0000313" key="1">
    <source>
        <dbReference type="EMBL" id="MBB3142695.1"/>
    </source>
</evidence>
<gene>
    <name evidence="1" type="ORF">FHR96_003595</name>
</gene>
<dbReference type="EMBL" id="JACHXM010000025">
    <property type="protein sequence ID" value="MBB3142695.1"/>
    <property type="molecule type" value="Genomic_DNA"/>
</dbReference>
<evidence type="ECO:0008006" key="3">
    <source>
        <dbReference type="Google" id="ProtNLM"/>
    </source>
</evidence>
<dbReference type="RefSeq" id="WP_183389058.1">
    <property type="nucleotide sequence ID" value="NZ_JACHXM010000025.1"/>
</dbReference>
<comment type="caution">
    <text evidence="1">The sequence shown here is derived from an EMBL/GenBank/DDBJ whole genome shotgun (WGS) entry which is preliminary data.</text>
</comment>
<name>A0A7W5C0X1_9GAMM</name>
<accession>A0A7W5C0X1</accession>
<protein>
    <recommendedName>
        <fullName evidence="3">Preprotein translocase subunit YajC</fullName>
    </recommendedName>
</protein>
<proteinExistence type="predicted"/>
<keyword evidence="2" id="KW-1185">Reference proteome</keyword>
<reference evidence="1 2" key="1">
    <citation type="submission" date="2020-08" db="EMBL/GenBank/DDBJ databases">
        <title>Genomic Encyclopedia of Type Strains, Phase III (KMG-III): the genomes of soil and plant-associated and newly described type strains.</title>
        <authorList>
            <person name="Whitman W."/>
        </authorList>
    </citation>
    <scope>NUCLEOTIDE SEQUENCE [LARGE SCALE GENOMIC DNA]</scope>
    <source>
        <strain evidence="1 2">CECT 5995</strain>
    </source>
</reference>
<dbReference type="Proteomes" id="UP000525987">
    <property type="component" value="Unassembled WGS sequence"/>
</dbReference>
<organism evidence="1 2">
    <name type="scientific">Halomonas organivorans</name>
    <dbReference type="NCBI Taxonomy" id="257772"/>
    <lineage>
        <taxon>Bacteria</taxon>
        <taxon>Pseudomonadati</taxon>
        <taxon>Pseudomonadota</taxon>
        <taxon>Gammaproteobacteria</taxon>
        <taxon>Oceanospirillales</taxon>
        <taxon>Halomonadaceae</taxon>
        <taxon>Halomonas</taxon>
    </lineage>
</organism>
<dbReference type="AlphaFoldDB" id="A0A7W5C0X1"/>
<evidence type="ECO:0000313" key="2">
    <source>
        <dbReference type="Proteomes" id="UP000525987"/>
    </source>
</evidence>
<sequence>MIWLIIAVVVGLVFAPAMWLRPSPRQQRTMRLRDASVQAGIQVRLDPSPLHQDAERLPAYRWAYPPQRPGPDFMLVRDAEASTALKPFVAGWRWRKEPLRPLPETVRRHFEALLATLPGDAVAVESGHDALVLWWDESMEVEAFMPLADDMAELREGLAGRPDRPEAHVGPRAPRA</sequence>